<name>A0A4S8MR66_DENBC</name>
<dbReference type="PANTHER" id="PTHR43157">
    <property type="entry name" value="PHOSPHATIDYLINOSITOL-GLYCAN BIOSYNTHESIS CLASS F PROTEIN-RELATED"/>
    <property type="match status" value="1"/>
</dbReference>
<dbReference type="Proteomes" id="UP000297245">
    <property type="component" value="Unassembled WGS sequence"/>
</dbReference>
<keyword evidence="1" id="KW-0560">Oxidoreductase</keyword>
<dbReference type="PRINTS" id="PR00081">
    <property type="entry name" value="GDHRDH"/>
</dbReference>
<dbReference type="Pfam" id="PF00106">
    <property type="entry name" value="adh_short"/>
    <property type="match status" value="1"/>
</dbReference>
<gene>
    <name evidence="2" type="ORF">K435DRAFT_712594</name>
</gene>
<dbReference type="AlphaFoldDB" id="A0A4S8MR66"/>
<sequence>MAPRSFFQFVREQYSGMPPVVKTDLAGKTVVVVGANVGIGFEAARHFASMNPGRLIIACRNQERGEAALSELKSSTGFSRIELWLVDFTDFASVKGFADKFDREGGRLDILVENAGIIPGGYDTTKDGWLTILQTNCIAPSLLALRLLPHMWKTAEKYSTTPRLVLVASDVHYWSSLHKNPVVAKSPDILKLMSSFEYYSSTSHTDQYQDSKLLNVLFARDLQSRLLQSNVTVNSVTPAFCVSQLRRSVSGIMACASSVMERLLAYTAEEGSRQLVYGAIGGTEEEMRGGFVNFSKVVEPSDFVISKEGDAMEEKIWNELMDLLPLVGSSKESLKQYLRL</sequence>
<evidence type="ECO:0000313" key="2">
    <source>
        <dbReference type="EMBL" id="THV05578.1"/>
    </source>
</evidence>
<dbReference type="EMBL" id="ML179048">
    <property type="protein sequence ID" value="THV05578.1"/>
    <property type="molecule type" value="Genomic_DNA"/>
</dbReference>
<proteinExistence type="predicted"/>
<dbReference type="InterPro" id="IPR036291">
    <property type="entry name" value="NAD(P)-bd_dom_sf"/>
</dbReference>
<dbReference type="SUPFAM" id="SSF51735">
    <property type="entry name" value="NAD(P)-binding Rossmann-fold domains"/>
    <property type="match status" value="1"/>
</dbReference>
<dbReference type="InterPro" id="IPR002347">
    <property type="entry name" value="SDR_fam"/>
</dbReference>
<dbReference type="Gene3D" id="3.40.50.720">
    <property type="entry name" value="NAD(P)-binding Rossmann-like Domain"/>
    <property type="match status" value="1"/>
</dbReference>
<reference evidence="2 3" key="1">
    <citation type="journal article" date="2019" name="Nat. Ecol. Evol.">
        <title>Megaphylogeny resolves global patterns of mushroom evolution.</title>
        <authorList>
            <person name="Varga T."/>
            <person name="Krizsan K."/>
            <person name="Foldi C."/>
            <person name="Dima B."/>
            <person name="Sanchez-Garcia M."/>
            <person name="Sanchez-Ramirez S."/>
            <person name="Szollosi G.J."/>
            <person name="Szarkandi J.G."/>
            <person name="Papp V."/>
            <person name="Albert L."/>
            <person name="Andreopoulos W."/>
            <person name="Angelini C."/>
            <person name="Antonin V."/>
            <person name="Barry K.W."/>
            <person name="Bougher N.L."/>
            <person name="Buchanan P."/>
            <person name="Buyck B."/>
            <person name="Bense V."/>
            <person name="Catcheside P."/>
            <person name="Chovatia M."/>
            <person name="Cooper J."/>
            <person name="Damon W."/>
            <person name="Desjardin D."/>
            <person name="Finy P."/>
            <person name="Geml J."/>
            <person name="Haridas S."/>
            <person name="Hughes K."/>
            <person name="Justo A."/>
            <person name="Karasinski D."/>
            <person name="Kautmanova I."/>
            <person name="Kiss B."/>
            <person name="Kocsube S."/>
            <person name="Kotiranta H."/>
            <person name="LaButti K.M."/>
            <person name="Lechner B.E."/>
            <person name="Liimatainen K."/>
            <person name="Lipzen A."/>
            <person name="Lukacs Z."/>
            <person name="Mihaltcheva S."/>
            <person name="Morgado L.N."/>
            <person name="Niskanen T."/>
            <person name="Noordeloos M.E."/>
            <person name="Ohm R.A."/>
            <person name="Ortiz-Santana B."/>
            <person name="Ovrebo C."/>
            <person name="Racz N."/>
            <person name="Riley R."/>
            <person name="Savchenko A."/>
            <person name="Shiryaev A."/>
            <person name="Soop K."/>
            <person name="Spirin V."/>
            <person name="Szebenyi C."/>
            <person name="Tomsovsky M."/>
            <person name="Tulloss R.E."/>
            <person name="Uehling J."/>
            <person name="Grigoriev I.V."/>
            <person name="Vagvolgyi C."/>
            <person name="Papp T."/>
            <person name="Martin F.M."/>
            <person name="Miettinen O."/>
            <person name="Hibbett D.S."/>
            <person name="Nagy L.G."/>
        </authorList>
    </citation>
    <scope>NUCLEOTIDE SEQUENCE [LARGE SCALE GENOMIC DNA]</scope>
    <source>
        <strain evidence="2 3">CBS 962.96</strain>
    </source>
</reference>
<evidence type="ECO:0000256" key="1">
    <source>
        <dbReference type="ARBA" id="ARBA00023002"/>
    </source>
</evidence>
<protein>
    <submittedName>
        <fullName evidence="2">Short-chain dehydrogenase</fullName>
    </submittedName>
</protein>
<dbReference type="GO" id="GO:0016491">
    <property type="term" value="F:oxidoreductase activity"/>
    <property type="evidence" value="ECO:0007669"/>
    <property type="project" value="UniProtKB-KW"/>
</dbReference>
<dbReference type="PANTHER" id="PTHR43157:SF31">
    <property type="entry name" value="PHOSPHATIDYLINOSITOL-GLYCAN BIOSYNTHESIS CLASS F PROTEIN"/>
    <property type="match status" value="1"/>
</dbReference>
<evidence type="ECO:0000313" key="3">
    <source>
        <dbReference type="Proteomes" id="UP000297245"/>
    </source>
</evidence>
<organism evidence="2 3">
    <name type="scientific">Dendrothele bispora (strain CBS 962.96)</name>
    <dbReference type="NCBI Taxonomy" id="1314807"/>
    <lineage>
        <taxon>Eukaryota</taxon>
        <taxon>Fungi</taxon>
        <taxon>Dikarya</taxon>
        <taxon>Basidiomycota</taxon>
        <taxon>Agaricomycotina</taxon>
        <taxon>Agaricomycetes</taxon>
        <taxon>Agaricomycetidae</taxon>
        <taxon>Agaricales</taxon>
        <taxon>Agaricales incertae sedis</taxon>
        <taxon>Dendrothele</taxon>
    </lineage>
</organism>
<dbReference type="OrthoDB" id="542013at2759"/>
<keyword evidence="3" id="KW-1185">Reference proteome</keyword>
<accession>A0A4S8MR66</accession>